<dbReference type="GO" id="GO:0003723">
    <property type="term" value="F:RNA binding"/>
    <property type="evidence" value="ECO:0007669"/>
    <property type="project" value="TreeGrafter"/>
</dbReference>
<name>A0A7J7NRS1_9MAGN</name>
<dbReference type="Proteomes" id="UP000541444">
    <property type="component" value="Unassembled WGS sequence"/>
</dbReference>
<dbReference type="PROSITE" id="PS51366">
    <property type="entry name" value="MI"/>
    <property type="match status" value="1"/>
</dbReference>
<dbReference type="PANTHER" id="PTHR18034">
    <property type="entry name" value="CELL CYCLE CONTROL PROTEIN CWF22-RELATED"/>
    <property type="match status" value="1"/>
</dbReference>
<reference evidence="5 6" key="1">
    <citation type="journal article" date="2020" name="IScience">
        <title>Genome Sequencing of the Endangered Kingdonia uniflora (Circaeasteraceae, Ranunculales) Reveals Potential Mechanisms of Evolutionary Specialization.</title>
        <authorList>
            <person name="Sun Y."/>
            <person name="Deng T."/>
            <person name="Zhang A."/>
            <person name="Moore M.J."/>
            <person name="Landis J.B."/>
            <person name="Lin N."/>
            <person name="Zhang H."/>
            <person name="Zhang X."/>
            <person name="Huang J."/>
            <person name="Zhang X."/>
            <person name="Sun H."/>
            <person name="Wang H."/>
        </authorList>
    </citation>
    <scope>NUCLEOTIDE SEQUENCE [LARGE SCALE GENOMIC DNA]</scope>
    <source>
        <strain evidence="5">TB1705</strain>
        <tissue evidence="5">Leaf</tissue>
    </source>
</reference>
<proteinExistence type="predicted"/>
<evidence type="ECO:0000259" key="4">
    <source>
        <dbReference type="PROSITE" id="PS51366"/>
    </source>
</evidence>
<dbReference type="GO" id="GO:0006417">
    <property type="term" value="P:regulation of translation"/>
    <property type="evidence" value="ECO:0007669"/>
    <property type="project" value="UniProtKB-KW"/>
</dbReference>
<evidence type="ECO:0000256" key="3">
    <source>
        <dbReference type="ARBA" id="ARBA00023242"/>
    </source>
</evidence>
<accession>A0A7J7NRS1</accession>
<dbReference type="OrthoDB" id="10260961at2759"/>
<dbReference type="PANTHER" id="PTHR18034:SF4">
    <property type="entry name" value="NUCLEOLAR MIF4G DOMAIN-CONTAINING PROTEIN 1"/>
    <property type="match status" value="1"/>
</dbReference>
<dbReference type="AlphaFoldDB" id="A0A7J7NRS1"/>
<evidence type="ECO:0000313" key="6">
    <source>
        <dbReference type="Proteomes" id="UP000541444"/>
    </source>
</evidence>
<keyword evidence="2" id="KW-0810">Translation regulation</keyword>
<dbReference type="InterPro" id="IPR050781">
    <property type="entry name" value="CWC22_splicing_factor"/>
</dbReference>
<dbReference type="GO" id="GO:0042274">
    <property type="term" value="P:ribosomal small subunit biogenesis"/>
    <property type="evidence" value="ECO:0007669"/>
    <property type="project" value="TreeGrafter"/>
</dbReference>
<dbReference type="Pfam" id="PF02847">
    <property type="entry name" value="MA3"/>
    <property type="match status" value="1"/>
</dbReference>
<evidence type="ECO:0000256" key="2">
    <source>
        <dbReference type="ARBA" id="ARBA00022845"/>
    </source>
</evidence>
<keyword evidence="3" id="KW-0539">Nucleus</keyword>
<gene>
    <name evidence="5" type="ORF">GIB67_034185</name>
</gene>
<evidence type="ECO:0000256" key="1">
    <source>
        <dbReference type="ARBA" id="ARBA00004123"/>
    </source>
</evidence>
<dbReference type="InterPro" id="IPR003891">
    <property type="entry name" value="Initiation_fac_eIF4g_MI"/>
</dbReference>
<dbReference type="Gene3D" id="1.25.40.180">
    <property type="match status" value="1"/>
</dbReference>
<feature type="domain" description="MI" evidence="4">
    <location>
        <begin position="173"/>
        <end position="289"/>
    </location>
</feature>
<comment type="subcellular location">
    <subcellularLocation>
        <location evidence="1">Nucleus</location>
    </subcellularLocation>
</comment>
<dbReference type="EMBL" id="JACGCM010000622">
    <property type="protein sequence ID" value="KAF6169793.1"/>
    <property type="molecule type" value="Genomic_DNA"/>
</dbReference>
<keyword evidence="6" id="KW-1185">Reference proteome</keyword>
<dbReference type="SMART" id="SM00544">
    <property type="entry name" value="MA3"/>
    <property type="match status" value="1"/>
</dbReference>
<sequence>MCNIQQSSVGGNPSALMELDNGVEVLSCGMKLRSDDPAAMKDFILSVQNRVNELKSTSGDALDNKLKINNKRMKFMLETILDIKNNKKKSTDDSAKHTQIKKWLQKLGVDQILLRGLKWNKLLDPSKKDHWWLYEDTAPTTDDVEVFATKIDREVTEAQKLLQLATTQRMNTDIRRAIFCIIMSGEDYLDSFEKLRSLDLPGKQDREIIRVLLDCCLQEKVFNKYYTILASKLCSHDKSQKITLKYCLWDRFKEIESMELIKSKNLARFISEMLVSFSLSLAVLKTVGLSNLKELTPKKIMHFRMLFEDIFKNTDAVVWNIFTRVAVDPDLEILRDGLVFFIKQYVVNTNDKTISEKFKIAKEALKNMEEILR</sequence>
<organism evidence="5 6">
    <name type="scientific">Kingdonia uniflora</name>
    <dbReference type="NCBI Taxonomy" id="39325"/>
    <lineage>
        <taxon>Eukaryota</taxon>
        <taxon>Viridiplantae</taxon>
        <taxon>Streptophyta</taxon>
        <taxon>Embryophyta</taxon>
        <taxon>Tracheophyta</taxon>
        <taxon>Spermatophyta</taxon>
        <taxon>Magnoliopsida</taxon>
        <taxon>Ranunculales</taxon>
        <taxon>Circaeasteraceae</taxon>
        <taxon>Kingdonia</taxon>
    </lineage>
</organism>
<protein>
    <recommendedName>
        <fullName evidence="4">MI domain-containing protein</fullName>
    </recommendedName>
</protein>
<dbReference type="GO" id="GO:0005730">
    <property type="term" value="C:nucleolus"/>
    <property type="evidence" value="ECO:0007669"/>
    <property type="project" value="TreeGrafter"/>
</dbReference>
<comment type="caution">
    <text evidence="5">The sequence shown here is derived from an EMBL/GenBank/DDBJ whole genome shotgun (WGS) entry which is preliminary data.</text>
</comment>
<evidence type="ECO:0000313" key="5">
    <source>
        <dbReference type="EMBL" id="KAF6169793.1"/>
    </source>
</evidence>